<evidence type="ECO:0000313" key="1">
    <source>
        <dbReference type="EMBL" id="ABC76982.1"/>
    </source>
</evidence>
<accession>Q2LSC2</accession>
<evidence type="ECO:0000313" key="2">
    <source>
        <dbReference type="Proteomes" id="UP000001933"/>
    </source>
</evidence>
<name>Q2LSC2_SYNAS</name>
<dbReference type="STRING" id="56780.SYN_01362"/>
<dbReference type="HOGENOM" id="CLU_2940156_0_0_7"/>
<proteinExistence type="predicted"/>
<keyword evidence="2" id="KW-1185">Reference proteome</keyword>
<protein>
    <submittedName>
        <fullName evidence="1">Hypothetical cytosolic protein</fullName>
    </submittedName>
</protein>
<sequence>MPAKIRNTCCFIPEGNQENKKACPNDRPSVTVCLNKCALYRRGMRWLGSIAANVEKPFSP</sequence>
<dbReference type="InParanoid" id="Q2LSC2"/>
<organism evidence="1 2">
    <name type="scientific">Syntrophus aciditrophicus (strain SB)</name>
    <dbReference type="NCBI Taxonomy" id="56780"/>
    <lineage>
        <taxon>Bacteria</taxon>
        <taxon>Pseudomonadati</taxon>
        <taxon>Thermodesulfobacteriota</taxon>
        <taxon>Syntrophia</taxon>
        <taxon>Syntrophales</taxon>
        <taxon>Syntrophaceae</taxon>
        <taxon>Syntrophus</taxon>
    </lineage>
</organism>
<reference evidence="1 2" key="1">
    <citation type="journal article" date="2007" name="Proc. Natl. Acad. Sci. U.S.A.">
        <title>The genome of Syntrophus aciditrophicus: life at the thermodynamic limit of microbial growth.</title>
        <authorList>
            <person name="McInerney M.J."/>
            <person name="Rohlin L."/>
            <person name="Mouttaki H."/>
            <person name="Kim U."/>
            <person name="Krupp R.S."/>
            <person name="Rios-Hernandez L."/>
            <person name="Sieber J."/>
            <person name="Struchtemeyer C.G."/>
            <person name="Bhattacharyya A."/>
            <person name="Campbell J.W."/>
            <person name="Gunsalus R.P."/>
        </authorList>
    </citation>
    <scope>NUCLEOTIDE SEQUENCE [LARGE SCALE GENOMIC DNA]</scope>
    <source>
        <strain evidence="1 2">SB</strain>
    </source>
</reference>
<gene>
    <name evidence="1" type="ORF">SYN_01362</name>
</gene>
<dbReference type="Proteomes" id="UP000001933">
    <property type="component" value="Chromosome"/>
</dbReference>
<dbReference type="KEGG" id="sat:SYN_01362"/>
<dbReference type="AlphaFoldDB" id="Q2LSC2"/>
<dbReference type="EMBL" id="CP000252">
    <property type="protein sequence ID" value="ABC76982.1"/>
    <property type="molecule type" value="Genomic_DNA"/>
</dbReference>